<reference evidence="4" key="1">
    <citation type="submission" date="2022-08" db="EMBL/GenBank/DDBJ databases">
        <title>Reclassification of Massilia species as members of the genera Telluria, Duganella, Pseudoduganella, Mokoshia gen. nov. and Zemynaea gen. nov. using orthogonal and non-orthogonal genome-based approaches.</title>
        <authorList>
            <person name="Bowman J.P."/>
        </authorList>
    </citation>
    <scope>NUCLEOTIDE SEQUENCE</scope>
    <source>
        <strain evidence="4">LMG 11547</strain>
    </source>
</reference>
<evidence type="ECO:0000256" key="1">
    <source>
        <dbReference type="ARBA" id="ARBA00006464"/>
    </source>
</evidence>
<name>A0ABT2C1Q7_9BURK</name>
<feature type="domain" description="Bacterial sugar transferase" evidence="3">
    <location>
        <begin position="9"/>
        <end position="197"/>
    </location>
</feature>
<evidence type="ECO:0000259" key="3">
    <source>
        <dbReference type="Pfam" id="PF02397"/>
    </source>
</evidence>
<evidence type="ECO:0000256" key="2">
    <source>
        <dbReference type="SAM" id="Phobius"/>
    </source>
</evidence>
<dbReference type="Pfam" id="PF02397">
    <property type="entry name" value="Bac_transf"/>
    <property type="match status" value="1"/>
</dbReference>
<evidence type="ECO:0000313" key="4">
    <source>
        <dbReference type="EMBL" id="MCS0631320.1"/>
    </source>
</evidence>
<dbReference type="Proteomes" id="UP001165263">
    <property type="component" value="Unassembled WGS sequence"/>
</dbReference>
<comment type="similarity">
    <text evidence="1">Belongs to the bacterial sugar transferase family.</text>
</comment>
<dbReference type="InterPro" id="IPR003362">
    <property type="entry name" value="Bact_transf"/>
</dbReference>
<keyword evidence="2" id="KW-0812">Transmembrane</keyword>
<gene>
    <name evidence="4" type="ORF">NX786_18485</name>
</gene>
<dbReference type="GO" id="GO:0016740">
    <property type="term" value="F:transferase activity"/>
    <property type="evidence" value="ECO:0007669"/>
    <property type="project" value="UniProtKB-KW"/>
</dbReference>
<keyword evidence="4" id="KW-0808">Transferase</keyword>
<proteinExistence type="inferred from homology"/>
<dbReference type="EMBL" id="JANUHC010000006">
    <property type="protein sequence ID" value="MCS0631320.1"/>
    <property type="molecule type" value="Genomic_DNA"/>
</dbReference>
<feature type="transmembrane region" description="Helical" evidence="2">
    <location>
        <begin position="12"/>
        <end position="35"/>
    </location>
</feature>
<dbReference type="RefSeq" id="WP_259450393.1">
    <property type="nucleotide sequence ID" value="NZ_CP119520.1"/>
</dbReference>
<keyword evidence="2" id="KW-0472">Membrane</keyword>
<dbReference type="PANTHER" id="PTHR30576">
    <property type="entry name" value="COLANIC BIOSYNTHESIS UDP-GLUCOSE LIPID CARRIER TRANSFERASE"/>
    <property type="match status" value="1"/>
</dbReference>
<keyword evidence="5" id="KW-1185">Reference proteome</keyword>
<accession>A0ABT2C1Q7</accession>
<keyword evidence="2" id="KW-1133">Transmembrane helix</keyword>
<comment type="caution">
    <text evidence="4">The sequence shown here is derived from an EMBL/GenBank/DDBJ whole genome shotgun (WGS) entry which is preliminary data.</text>
</comment>
<organism evidence="4 5">
    <name type="scientific">Telluria mixta</name>
    <dbReference type="NCBI Taxonomy" id="34071"/>
    <lineage>
        <taxon>Bacteria</taxon>
        <taxon>Pseudomonadati</taxon>
        <taxon>Pseudomonadota</taxon>
        <taxon>Betaproteobacteria</taxon>
        <taxon>Burkholderiales</taxon>
        <taxon>Oxalobacteraceae</taxon>
        <taxon>Telluria group</taxon>
        <taxon>Telluria</taxon>
    </lineage>
</organism>
<sequence length="198" mass="22608">MSRIDILFKRAFDIVASLAGLLLFAPVILLCWLVAALDTHSNGFFIQRRIGRHGRVIHVCKIKTMYPGDGKRSPIASRNISSISRSGRFLRKYKLDELPQLFNVLIGSMSFVGPRPDVPGYADRLQGEDRIILSLRPGITGPASIKYRDEESILAAVDDPEAYNDRIIWPDKVRINREYFNNYSLLRDFQYIFNTIFG</sequence>
<protein>
    <submittedName>
        <fullName evidence="4">Sugar transferase</fullName>
    </submittedName>
</protein>
<dbReference type="PANTHER" id="PTHR30576:SF20">
    <property type="entry name" value="QUINOVOSAMINEPHOSPHOTRANSFERAE-RELATED"/>
    <property type="match status" value="1"/>
</dbReference>
<evidence type="ECO:0000313" key="5">
    <source>
        <dbReference type="Proteomes" id="UP001165263"/>
    </source>
</evidence>